<dbReference type="Gene3D" id="3.40.390.10">
    <property type="entry name" value="Collagenase (Catalytic Domain)"/>
    <property type="match status" value="1"/>
</dbReference>
<gene>
    <name evidence="7" type="primary">prtC_1</name>
    <name evidence="7" type="ORF">PsAD2_01655</name>
</gene>
<dbReference type="PRINTS" id="PR00313">
    <property type="entry name" value="CABNDNGRPT"/>
</dbReference>
<keyword evidence="8" id="KW-1185">Reference proteome</keyword>
<dbReference type="GO" id="GO:0008270">
    <property type="term" value="F:zinc ion binding"/>
    <property type="evidence" value="ECO:0007669"/>
    <property type="project" value="InterPro"/>
</dbReference>
<dbReference type="Gene3D" id="2.150.10.10">
    <property type="entry name" value="Serralysin-like metalloprotease, C-terminal"/>
    <property type="match status" value="1"/>
</dbReference>
<dbReference type="CDD" id="cd04277">
    <property type="entry name" value="ZnMc_serralysin_like"/>
    <property type="match status" value="1"/>
</dbReference>
<evidence type="ECO:0000256" key="2">
    <source>
        <dbReference type="ARBA" id="ARBA00004613"/>
    </source>
</evidence>
<keyword evidence="7" id="KW-0378">Hydrolase</keyword>
<dbReference type="PROSITE" id="PS00330">
    <property type="entry name" value="HEMOLYSIN_CALCIUM"/>
    <property type="match status" value="1"/>
</dbReference>
<dbReference type="GO" id="GO:0006508">
    <property type="term" value="P:proteolysis"/>
    <property type="evidence" value="ECO:0007669"/>
    <property type="project" value="InterPro"/>
</dbReference>
<dbReference type="RefSeq" id="WP_068004771.1">
    <property type="nucleotide sequence ID" value="NZ_FOFM01000009.1"/>
</dbReference>
<dbReference type="InterPro" id="IPR007280">
    <property type="entry name" value="Peptidase_C_arc/bac"/>
</dbReference>
<dbReference type="InterPro" id="IPR011049">
    <property type="entry name" value="Serralysin-like_metalloprot_C"/>
</dbReference>
<evidence type="ECO:0000256" key="4">
    <source>
        <dbReference type="ARBA" id="ARBA00022525"/>
    </source>
</evidence>
<dbReference type="SMART" id="SM00235">
    <property type="entry name" value="ZnMc"/>
    <property type="match status" value="1"/>
</dbReference>
<dbReference type="Pfam" id="PF00353">
    <property type="entry name" value="HemolysinCabind"/>
    <property type="match status" value="1"/>
</dbReference>
<dbReference type="GO" id="GO:0005615">
    <property type="term" value="C:extracellular space"/>
    <property type="evidence" value="ECO:0007669"/>
    <property type="project" value="InterPro"/>
</dbReference>
<evidence type="ECO:0000256" key="1">
    <source>
        <dbReference type="ARBA" id="ARBA00001913"/>
    </source>
</evidence>
<dbReference type="InterPro" id="IPR034033">
    <property type="entry name" value="Serralysin-like"/>
</dbReference>
<protein>
    <submittedName>
        <fullName evidence="7">Serralysin C</fullName>
        <ecNumber evidence="7">3.4.24.40</ecNumber>
    </submittedName>
</protein>
<organism evidence="7 8">
    <name type="scientific">Pseudovibrio axinellae</name>
    <dbReference type="NCBI Taxonomy" id="989403"/>
    <lineage>
        <taxon>Bacteria</taxon>
        <taxon>Pseudomonadati</taxon>
        <taxon>Pseudomonadota</taxon>
        <taxon>Alphaproteobacteria</taxon>
        <taxon>Hyphomicrobiales</taxon>
        <taxon>Stappiaceae</taxon>
        <taxon>Pseudovibrio</taxon>
    </lineage>
</organism>
<dbReference type="InterPro" id="IPR018511">
    <property type="entry name" value="Hemolysin-typ_Ca-bd_CS"/>
</dbReference>
<evidence type="ECO:0000259" key="6">
    <source>
        <dbReference type="SMART" id="SM00235"/>
    </source>
</evidence>
<sequence>MFKNRKKFKAEFVEGSDAPFSTSTPYSIAAGDTFEGTLSTRSDSDAIAFEVEAGVTYTISLDSFGADGVPDTYLYIFDSEGQAIAMDDDSGEGLNSLVTFTATSSGKFYIGATGVGRDTTGDYKITLTSNAGPVDPDDPVDPDEPVDPNAFTNDQIAAQLTDGFWESNHDSRRSFDVSPGEAITVDIGDLNADGRELAIKALQAWTMTTGINFEFVTSNAQITFDDNESGAYSTSSTSGGTIRSSFVNVSTDWVASYGTDLDGYAFQTYMHEIGHAMGLGHAGNYNGSADYGVDNHYSNDSWQASVMSYFDQRDNTSVDASFAYVVSPMIADILAMQELYGTTADLRTESTVYGENSTAGGYYDEIADLRPVAFTVIDNGGIDSINFSSVTADQKISLIAETYSDVDGLTGNMAIMRGTVIENAYSGSGDDQLIGNSADNALYANAGDDVLEGGQGDDTLSGGTGSDTFVFNINCDADTIIDFSDGLDFMMFESGASNFADLTVQDTGADTVVSYDGGSITLTGIESSLISADDFMFA</sequence>
<comment type="subcellular location">
    <subcellularLocation>
        <location evidence="2">Secreted</location>
    </subcellularLocation>
</comment>
<dbReference type="AlphaFoldDB" id="A0A165ZFF5"/>
<name>A0A165ZFF5_9HYPH</name>
<dbReference type="InterPro" id="IPR006026">
    <property type="entry name" value="Peptidase_Metallo"/>
</dbReference>
<comment type="similarity">
    <text evidence="3">Belongs to the peptidase M10B family.</text>
</comment>
<dbReference type="PATRIC" id="fig|989403.3.peg.1756"/>
<dbReference type="GO" id="GO:0005509">
    <property type="term" value="F:calcium ion binding"/>
    <property type="evidence" value="ECO:0007669"/>
    <property type="project" value="InterPro"/>
</dbReference>
<comment type="cofactor">
    <cofactor evidence="1">
        <name>Ca(2+)</name>
        <dbReference type="ChEBI" id="CHEBI:29108"/>
    </cofactor>
</comment>
<dbReference type="STRING" id="989403.SAMN05421798_109109"/>
<dbReference type="Proteomes" id="UP000076577">
    <property type="component" value="Unassembled WGS sequence"/>
</dbReference>
<comment type="caution">
    <text evidence="7">The sequence shown here is derived from an EMBL/GenBank/DDBJ whole genome shotgun (WGS) entry which is preliminary data.</text>
</comment>
<dbReference type="InterPro" id="IPR001343">
    <property type="entry name" value="Hemolysn_Ca-bd"/>
</dbReference>
<dbReference type="SUPFAM" id="SSF55486">
    <property type="entry name" value="Metalloproteases ('zincins'), catalytic domain"/>
    <property type="match status" value="1"/>
</dbReference>
<dbReference type="InterPro" id="IPR013858">
    <property type="entry name" value="Peptidase_M10B_C"/>
</dbReference>
<accession>A0A165ZFF5</accession>
<reference evidence="7 8" key="1">
    <citation type="journal article" date="2016" name="Front. Microbiol.">
        <title>Comparative Genomic Analysis Reveals a Diverse Repertoire of Genes Involved in Prokaryote-Eukaryote Interactions within the Pseudovibrio Genus.</title>
        <authorList>
            <person name="Romano S."/>
            <person name="Fernandez-Guerra A."/>
            <person name="Reen F.J."/>
            <person name="Glockner F.O."/>
            <person name="Crowley S.P."/>
            <person name="O'Sullivan O."/>
            <person name="Cotter P.D."/>
            <person name="Adams C."/>
            <person name="Dobson A.D."/>
            <person name="O'Gara F."/>
        </authorList>
    </citation>
    <scope>NUCLEOTIDE SEQUENCE [LARGE SCALE GENOMIC DNA]</scope>
    <source>
        <strain evidence="7 8">Ad2</strain>
    </source>
</reference>
<dbReference type="GO" id="GO:0008237">
    <property type="term" value="F:metallopeptidase activity"/>
    <property type="evidence" value="ECO:0007669"/>
    <property type="project" value="InterPro"/>
</dbReference>
<dbReference type="Gene3D" id="2.60.120.380">
    <property type="match status" value="1"/>
</dbReference>
<dbReference type="SUPFAM" id="SSF51120">
    <property type="entry name" value="beta-Roll"/>
    <property type="match status" value="1"/>
</dbReference>
<keyword evidence="4" id="KW-0964">Secreted</keyword>
<feature type="domain" description="Peptidase metallopeptidase" evidence="6">
    <location>
        <begin position="171"/>
        <end position="312"/>
    </location>
</feature>
<evidence type="ECO:0000313" key="7">
    <source>
        <dbReference type="EMBL" id="KZL19834.1"/>
    </source>
</evidence>
<proteinExistence type="inferred from homology"/>
<dbReference type="SUPFAM" id="SSF89260">
    <property type="entry name" value="Collagen-binding domain"/>
    <property type="match status" value="1"/>
</dbReference>
<dbReference type="EMBL" id="LMCB01000012">
    <property type="protein sequence ID" value="KZL19834.1"/>
    <property type="molecule type" value="Genomic_DNA"/>
</dbReference>
<dbReference type="EC" id="3.4.24.40" evidence="7"/>
<evidence type="ECO:0000256" key="5">
    <source>
        <dbReference type="ARBA" id="ARBA00022737"/>
    </source>
</evidence>
<keyword evidence="5" id="KW-0677">Repeat</keyword>
<evidence type="ECO:0000256" key="3">
    <source>
        <dbReference type="ARBA" id="ARBA00009490"/>
    </source>
</evidence>
<evidence type="ECO:0000313" key="8">
    <source>
        <dbReference type="Proteomes" id="UP000076577"/>
    </source>
</evidence>
<dbReference type="Pfam" id="PF08548">
    <property type="entry name" value="Peptidase_M10_C"/>
    <property type="match status" value="1"/>
</dbReference>
<dbReference type="Pfam" id="PF04151">
    <property type="entry name" value="PPC"/>
    <property type="match status" value="1"/>
</dbReference>
<dbReference type="InterPro" id="IPR024079">
    <property type="entry name" value="MetalloPept_cat_dom_sf"/>
</dbReference>
<dbReference type="OrthoDB" id="733404at2"/>